<dbReference type="EMBL" id="VDCS01000113">
    <property type="protein sequence ID" value="TNJ39057.1"/>
    <property type="molecule type" value="Genomic_DNA"/>
</dbReference>
<gene>
    <name evidence="1" type="ORF">FGF67_17110</name>
</gene>
<name>A0A5C4S7C2_9FLAO</name>
<protein>
    <submittedName>
        <fullName evidence="1">AAA family ATPase</fullName>
    </submittedName>
</protein>
<comment type="caution">
    <text evidence="1">The sequence shown here is derived from an EMBL/GenBank/DDBJ whole genome shotgun (WGS) entry which is preliminary data.</text>
</comment>
<feature type="non-terminal residue" evidence="1">
    <location>
        <position position="1"/>
    </location>
</feature>
<keyword evidence="2" id="KW-1185">Reference proteome</keyword>
<evidence type="ECO:0000313" key="2">
    <source>
        <dbReference type="Proteomes" id="UP000308713"/>
    </source>
</evidence>
<accession>A0A5C4S7C2</accession>
<organism evidence="1 2">
    <name type="scientific">Allotamlana fucoidanivorans</name>
    <dbReference type="NCBI Taxonomy" id="2583814"/>
    <lineage>
        <taxon>Bacteria</taxon>
        <taxon>Pseudomonadati</taxon>
        <taxon>Bacteroidota</taxon>
        <taxon>Flavobacteriia</taxon>
        <taxon>Flavobacteriales</taxon>
        <taxon>Flavobacteriaceae</taxon>
        <taxon>Allotamlana</taxon>
    </lineage>
</organism>
<feature type="non-terminal residue" evidence="1">
    <location>
        <position position="94"/>
    </location>
</feature>
<sequence>SFFIIDEILQRIINFEPKQSKKIKIESVLKDQDIFELIEPSTDINDIIMPENTKELLENILKQQDKKVLERLHSWGIKSNKNIEAKIIFYGPAG</sequence>
<dbReference type="AlphaFoldDB" id="A0A5C4S7C2"/>
<proteinExistence type="predicted"/>
<reference evidence="1 2" key="1">
    <citation type="submission" date="2019-05" db="EMBL/GenBank/DDBJ databases">
        <title>Tamlana fucoidanivorans sp. nov., isolated from the surface of algae collected from Fujian province in China.</title>
        <authorList>
            <person name="Li J."/>
        </authorList>
    </citation>
    <scope>NUCLEOTIDE SEQUENCE [LARGE SCALE GENOMIC DNA]</scope>
    <source>
        <strain evidence="1 2">CW2-9</strain>
    </source>
</reference>
<evidence type="ECO:0000313" key="1">
    <source>
        <dbReference type="EMBL" id="TNJ39057.1"/>
    </source>
</evidence>
<dbReference type="Proteomes" id="UP000308713">
    <property type="component" value="Unassembled WGS sequence"/>
</dbReference>